<dbReference type="InParanoid" id="Q8EUG0"/>
<name>Q8EUG0_MALP2</name>
<dbReference type="PRINTS" id="PR00035">
    <property type="entry name" value="HTHGNTR"/>
</dbReference>
<dbReference type="InterPro" id="IPR000524">
    <property type="entry name" value="Tscrpt_reg_HTH_GntR"/>
</dbReference>
<dbReference type="GO" id="GO:0045892">
    <property type="term" value="P:negative regulation of DNA-templated transcription"/>
    <property type="evidence" value="ECO:0007669"/>
    <property type="project" value="TreeGrafter"/>
</dbReference>
<dbReference type="EMBL" id="BA000026">
    <property type="protein sequence ID" value="BAC44753.1"/>
    <property type="molecule type" value="Genomic_DNA"/>
</dbReference>
<organism evidence="5 6">
    <name type="scientific">Malacoplasma penetrans (strain HF-2)</name>
    <name type="common">Mycoplasma penetrans</name>
    <dbReference type="NCBI Taxonomy" id="272633"/>
    <lineage>
        <taxon>Bacteria</taxon>
        <taxon>Bacillati</taxon>
        <taxon>Mycoplasmatota</taxon>
        <taxon>Mycoplasmoidales</taxon>
        <taxon>Mycoplasmoidaceae</taxon>
        <taxon>Malacoplasma</taxon>
    </lineage>
</organism>
<sequence>MFKWEEIYLDIKNKIEDSTYRGDSFLPTEQQLCIKYKVSRETIRKIYSKLETENYIFSIKNKGRIIRRKDVDSNLLSFRDLTKNKYRSEYKIVFSNESKVEIIVRRYNENNLYIYEKSKIYKKYVDTSYISDDLLNKIGILNYLKKYSYNKINNATKRFVLSKDNEATKEIKSDFCILNDCLVFDVENNVIEHSKNYYNPIYFEYYLFEKYNN</sequence>
<dbReference type="HOGENOM" id="CLU_1293195_0_0_14"/>
<dbReference type="AlphaFoldDB" id="Q8EUG0"/>
<feature type="domain" description="HTH gntR-type" evidence="4">
    <location>
        <begin position="1"/>
        <end position="69"/>
    </location>
</feature>
<evidence type="ECO:0000259" key="4">
    <source>
        <dbReference type="PROSITE" id="PS50949"/>
    </source>
</evidence>
<keyword evidence="1" id="KW-0805">Transcription regulation</keyword>
<dbReference type="eggNOG" id="COG2188">
    <property type="taxonomic scope" value="Bacteria"/>
</dbReference>
<keyword evidence="2" id="KW-0238">DNA-binding</keyword>
<evidence type="ECO:0000256" key="1">
    <source>
        <dbReference type="ARBA" id="ARBA00023015"/>
    </source>
</evidence>
<dbReference type="PROSITE" id="PS50949">
    <property type="entry name" value="HTH_GNTR"/>
    <property type="match status" value="1"/>
</dbReference>
<dbReference type="PANTHER" id="PTHR44846">
    <property type="entry name" value="MANNOSYL-D-GLYCERATE TRANSPORT/METABOLISM SYSTEM REPRESSOR MNGR-RELATED"/>
    <property type="match status" value="1"/>
</dbReference>
<dbReference type="GO" id="GO:0003677">
    <property type="term" value="F:DNA binding"/>
    <property type="evidence" value="ECO:0007669"/>
    <property type="project" value="UniProtKB-KW"/>
</dbReference>
<dbReference type="GO" id="GO:0003700">
    <property type="term" value="F:DNA-binding transcription factor activity"/>
    <property type="evidence" value="ECO:0007669"/>
    <property type="project" value="InterPro"/>
</dbReference>
<keyword evidence="3" id="KW-0804">Transcription</keyword>
<gene>
    <name evidence="5" type="ordered locus">MYPE9670</name>
</gene>
<keyword evidence="6" id="KW-1185">Reference proteome</keyword>
<dbReference type="SUPFAM" id="SSF64288">
    <property type="entry name" value="Chorismate lyase-like"/>
    <property type="match status" value="1"/>
</dbReference>
<accession>Q8EUG0</accession>
<dbReference type="PANTHER" id="PTHR44846:SF12">
    <property type="entry name" value="HTH-TYPE TRANSCRIPTIONAL REGULATOR TRER"/>
    <property type="match status" value="1"/>
</dbReference>
<dbReference type="InterPro" id="IPR036388">
    <property type="entry name" value="WH-like_DNA-bd_sf"/>
</dbReference>
<dbReference type="Pfam" id="PF00392">
    <property type="entry name" value="GntR"/>
    <property type="match status" value="1"/>
</dbReference>
<dbReference type="KEGG" id="mpe:MYPE9670"/>
<proteinExistence type="predicted"/>
<reference evidence="5 6" key="1">
    <citation type="journal article" date="2002" name="Nucleic Acids Res.">
        <title>The complete genomic sequence of Mycoplasma penetrans, an intracellular bacterial pathogen in humans.</title>
        <authorList>
            <person name="Sasaki Y."/>
            <person name="Ishikawa J."/>
            <person name="Yamashita A."/>
            <person name="Oshima K."/>
            <person name="Kenri T."/>
            <person name="Furuya K."/>
            <person name="Yoshino C."/>
            <person name="Horino A."/>
            <person name="Shiba T."/>
            <person name="Sasaki T."/>
            <person name="Hattori M."/>
        </authorList>
    </citation>
    <scope>NUCLEOTIDE SEQUENCE [LARGE SCALE GENOMIC DNA]</scope>
    <source>
        <strain evidence="5 6">HF-2</strain>
    </source>
</reference>
<dbReference type="Gene3D" id="1.10.10.10">
    <property type="entry name" value="Winged helix-like DNA-binding domain superfamily/Winged helix DNA-binding domain"/>
    <property type="match status" value="1"/>
</dbReference>
<dbReference type="InterPro" id="IPR028978">
    <property type="entry name" value="Chorismate_lyase_/UTRA_dom_sf"/>
</dbReference>
<dbReference type="FunCoup" id="Q8EUG0">
    <property type="interactions" value="43"/>
</dbReference>
<dbReference type="CDD" id="cd07377">
    <property type="entry name" value="WHTH_GntR"/>
    <property type="match status" value="1"/>
</dbReference>
<evidence type="ECO:0000256" key="2">
    <source>
        <dbReference type="ARBA" id="ARBA00023125"/>
    </source>
</evidence>
<dbReference type="InterPro" id="IPR050679">
    <property type="entry name" value="Bact_HTH_transcr_reg"/>
</dbReference>
<protein>
    <submittedName>
        <fullName evidence="5">Transcription regulation proteins GntR</fullName>
    </submittedName>
</protein>
<dbReference type="InterPro" id="IPR036390">
    <property type="entry name" value="WH_DNA-bd_sf"/>
</dbReference>
<evidence type="ECO:0000313" key="6">
    <source>
        <dbReference type="Proteomes" id="UP000002522"/>
    </source>
</evidence>
<dbReference type="SUPFAM" id="SSF46785">
    <property type="entry name" value="Winged helix' DNA-binding domain"/>
    <property type="match status" value="1"/>
</dbReference>
<dbReference type="Proteomes" id="UP000002522">
    <property type="component" value="Chromosome"/>
</dbReference>
<evidence type="ECO:0000256" key="3">
    <source>
        <dbReference type="ARBA" id="ARBA00023163"/>
    </source>
</evidence>
<dbReference type="SMART" id="SM00345">
    <property type="entry name" value="HTH_GNTR"/>
    <property type="match status" value="1"/>
</dbReference>
<dbReference type="RefSeq" id="WP_011077782.1">
    <property type="nucleotide sequence ID" value="NC_004432.1"/>
</dbReference>
<dbReference type="STRING" id="272633.gene:10732087"/>
<evidence type="ECO:0000313" key="5">
    <source>
        <dbReference type="EMBL" id="BAC44753.1"/>
    </source>
</evidence>